<dbReference type="GO" id="GO:0019120">
    <property type="term" value="F:hydrolase activity, acting on acid halide bonds, in C-halide compounds"/>
    <property type="evidence" value="ECO:0007669"/>
    <property type="project" value="InterPro"/>
</dbReference>
<dbReference type="Proteomes" id="UP000245535">
    <property type="component" value="Unassembled WGS sequence"/>
</dbReference>
<dbReference type="Pfam" id="PF13419">
    <property type="entry name" value="HAD_2"/>
    <property type="match status" value="1"/>
</dbReference>
<dbReference type="RefSeq" id="WP_211323898.1">
    <property type="nucleotide sequence ID" value="NZ_QGDO01000006.1"/>
</dbReference>
<dbReference type="InterPro" id="IPR036412">
    <property type="entry name" value="HAD-like_sf"/>
</dbReference>
<dbReference type="SFLD" id="SFLDS00003">
    <property type="entry name" value="Haloacid_Dehalogenase"/>
    <property type="match status" value="1"/>
</dbReference>
<dbReference type="SFLD" id="SFLDG01129">
    <property type="entry name" value="C1.5:_HAD__Beta-PGM__Phosphata"/>
    <property type="match status" value="1"/>
</dbReference>
<sequence length="256" mass="28482">MKKSLSLAFFSVLFISFFTSNAQKSVSKEMENVKVIFLDVNETLLDLESMKASVSEALNGREDLMTLWFSKMLHYSLVSVSIDRYEDFGKIGVASLMMVAQNNGIELTEEQAKEAIIPPLLSLPAHPDVVDGLRKLKAKGYKLVTFTNSSYKGVATQLRNANLEDLIEKQLSTESVRSYKPFLETYQWALDSMNLQPNQVLMAAAHGWDVAGAKEAGMKTAFIARPGKALYPLVVKPDFVVKDFLELAEKMPSVGK</sequence>
<dbReference type="Gene3D" id="3.40.50.1000">
    <property type="entry name" value="HAD superfamily/HAD-like"/>
    <property type="match status" value="1"/>
</dbReference>
<proteinExistence type="inferred from homology"/>
<dbReference type="InterPro" id="IPR041492">
    <property type="entry name" value="HAD_2"/>
</dbReference>
<dbReference type="PANTHER" id="PTHR43316">
    <property type="entry name" value="HYDROLASE, HALOACID DELAHOGENASE-RELATED"/>
    <property type="match status" value="1"/>
</dbReference>
<evidence type="ECO:0000313" key="5">
    <source>
        <dbReference type="Proteomes" id="UP000245535"/>
    </source>
</evidence>
<dbReference type="InterPro" id="IPR006439">
    <property type="entry name" value="HAD-SF_hydro_IA"/>
</dbReference>
<feature type="chain" id="PRO_5016329237" evidence="3">
    <location>
        <begin position="23"/>
        <end position="256"/>
    </location>
</feature>
<dbReference type="Gene3D" id="1.10.150.240">
    <property type="entry name" value="Putative phosphatase, domain 2"/>
    <property type="match status" value="1"/>
</dbReference>
<reference evidence="4 5" key="1">
    <citation type="submission" date="2018-03" db="EMBL/GenBank/DDBJ databases">
        <title>Genomic Encyclopedia of Archaeal and Bacterial Type Strains, Phase II (KMG-II): from individual species to whole genera.</title>
        <authorList>
            <person name="Goeker M."/>
        </authorList>
    </citation>
    <scope>NUCLEOTIDE SEQUENCE [LARGE SCALE GENOMIC DNA]</scope>
    <source>
        <strain evidence="4 5">DSM 28229</strain>
    </source>
</reference>
<name>A0A315Z663_SEDFL</name>
<dbReference type="InterPro" id="IPR006328">
    <property type="entry name" value="2-HAD"/>
</dbReference>
<dbReference type="NCBIfam" id="TIGR01428">
    <property type="entry name" value="HAD_type_II"/>
    <property type="match status" value="1"/>
</dbReference>
<gene>
    <name evidence="4" type="ORF">BC781_106244</name>
</gene>
<dbReference type="NCBIfam" id="TIGR01493">
    <property type="entry name" value="HAD-SF-IA-v2"/>
    <property type="match status" value="1"/>
</dbReference>
<dbReference type="InterPro" id="IPR051540">
    <property type="entry name" value="S-2-haloacid_dehalogenase"/>
</dbReference>
<feature type="signal peptide" evidence="3">
    <location>
        <begin position="1"/>
        <end position="22"/>
    </location>
</feature>
<evidence type="ECO:0000256" key="3">
    <source>
        <dbReference type="SAM" id="SignalP"/>
    </source>
</evidence>
<comment type="similarity">
    <text evidence="1">Belongs to the HAD-like hydrolase superfamily. S-2-haloalkanoic acid dehalogenase family.</text>
</comment>
<dbReference type="SUPFAM" id="SSF56784">
    <property type="entry name" value="HAD-like"/>
    <property type="match status" value="1"/>
</dbReference>
<keyword evidence="5" id="KW-1185">Reference proteome</keyword>
<accession>A0A315Z663</accession>
<comment type="caution">
    <text evidence="4">The sequence shown here is derived from an EMBL/GenBank/DDBJ whole genome shotgun (WGS) entry which is preliminary data.</text>
</comment>
<protein>
    <submittedName>
        <fullName evidence="4">2-haloacid dehalogenase</fullName>
    </submittedName>
</protein>
<dbReference type="InterPro" id="IPR023198">
    <property type="entry name" value="PGP-like_dom2"/>
</dbReference>
<keyword evidence="3" id="KW-0732">Signal</keyword>
<evidence type="ECO:0000313" key="4">
    <source>
        <dbReference type="EMBL" id="PWJ39343.1"/>
    </source>
</evidence>
<evidence type="ECO:0000256" key="2">
    <source>
        <dbReference type="ARBA" id="ARBA00022801"/>
    </source>
</evidence>
<dbReference type="PRINTS" id="PR00413">
    <property type="entry name" value="HADHALOGNASE"/>
</dbReference>
<evidence type="ECO:0000256" key="1">
    <source>
        <dbReference type="ARBA" id="ARBA00008106"/>
    </source>
</evidence>
<dbReference type="AlphaFoldDB" id="A0A315Z663"/>
<dbReference type="EMBL" id="QGDO01000006">
    <property type="protein sequence ID" value="PWJ39343.1"/>
    <property type="molecule type" value="Genomic_DNA"/>
</dbReference>
<dbReference type="InterPro" id="IPR023214">
    <property type="entry name" value="HAD_sf"/>
</dbReference>
<dbReference type="PANTHER" id="PTHR43316:SF3">
    <property type="entry name" value="HALOACID DEHALOGENASE, TYPE II (AFU_ORTHOLOGUE AFUA_2G07750)-RELATED"/>
    <property type="match status" value="1"/>
</dbReference>
<keyword evidence="2" id="KW-0378">Hydrolase</keyword>
<organism evidence="4 5">
    <name type="scientific">Sediminitomix flava</name>
    <dbReference type="NCBI Taxonomy" id="379075"/>
    <lineage>
        <taxon>Bacteria</taxon>
        <taxon>Pseudomonadati</taxon>
        <taxon>Bacteroidota</taxon>
        <taxon>Cytophagia</taxon>
        <taxon>Cytophagales</taxon>
        <taxon>Flammeovirgaceae</taxon>
        <taxon>Sediminitomix</taxon>
    </lineage>
</organism>
<dbReference type="CDD" id="cd02588">
    <property type="entry name" value="HAD_L2-DEX"/>
    <property type="match status" value="1"/>
</dbReference>